<dbReference type="Proteomes" id="UP000243052">
    <property type="component" value="Chromosome viii"/>
</dbReference>
<evidence type="ECO:0000313" key="3">
    <source>
        <dbReference type="Proteomes" id="UP000243052"/>
    </source>
</evidence>
<keyword evidence="1" id="KW-1133">Transmembrane helix</keyword>
<feature type="transmembrane region" description="Helical" evidence="1">
    <location>
        <begin position="85"/>
        <end position="109"/>
    </location>
</feature>
<feature type="transmembrane region" description="Helical" evidence="1">
    <location>
        <begin position="32"/>
        <end position="52"/>
    </location>
</feature>
<keyword evidence="3" id="KW-1185">Reference proteome</keyword>
<organism evidence="2 3">
    <name type="scientific">Eremothecium sinecaudum</name>
    <dbReference type="NCBI Taxonomy" id="45286"/>
    <lineage>
        <taxon>Eukaryota</taxon>
        <taxon>Fungi</taxon>
        <taxon>Dikarya</taxon>
        <taxon>Ascomycota</taxon>
        <taxon>Saccharomycotina</taxon>
        <taxon>Saccharomycetes</taxon>
        <taxon>Saccharomycetales</taxon>
        <taxon>Saccharomycetaceae</taxon>
        <taxon>Eremothecium</taxon>
    </lineage>
</organism>
<evidence type="ECO:0000256" key="1">
    <source>
        <dbReference type="SAM" id="Phobius"/>
    </source>
</evidence>
<gene>
    <name evidence="2" type="ORF">AW171_hschr84604</name>
</gene>
<reference evidence="2 3" key="1">
    <citation type="submission" date="2016-01" db="EMBL/GenBank/DDBJ databases">
        <title>Genome sequence of the yeast Holleya sinecauda.</title>
        <authorList>
            <person name="Dietrich F.S."/>
        </authorList>
    </citation>
    <scope>NUCLEOTIDE SEQUENCE [LARGE SCALE GENOMIC DNA]</scope>
    <source>
        <strain evidence="2 3">ATCC 58844</strain>
    </source>
</reference>
<dbReference type="RefSeq" id="XP_017989551.1">
    <property type="nucleotide sequence ID" value="XM_018134177.1"/>
</dbReference>
<dbReference type="EMBL" id="CP014248">
    <property type="protein sequence ID" value="AMD22555.1"/>
    <property type="molecule type" value="Genomic_DNA"/>
</dbReference>
<protein>
    <submittedName>
        <fullName evidence="2">HHL215Wp</fullName>
    </submittedName>
</protein>
<proteinExistence type="predicted"/>
<name>A0A0X8HW39_9SACH</name>
<accession>A0A0X8HW39</accession>
<dbReference type="OrthoDB" id="4083656at2759"/>
<sequence>MTSMMYPVTDKIAKLASSRVPQLIYSYRPGRLVKFGTWILSVTFLGYGLSFADWSISSTLNLFDEEKEKALTEEKPWYKEPSLLLAGRLGLSSLMVTIPLALSVSAIYLKSRILTNISYIPGSPAKFEMTRFSALGREIKEVAVMENLTSKSKIYTGVGKNGMEDRSSFFFFVTDSTKPTLKGLYIFNRSADIWKNDGRIFDLLFRRTPTDNSKSNGESATVKIRHSTSAEEIIKKTSARAKVNGFDSRDIVRQK</sequence>
<keyword evidence="1" id="KW-0812">Transmembrane</keyword>
<dbReference type="GeneID" id="28725914"/>
<keyword evidence="1" id="KW-0472">Membrane</keyword>
<dbReference type="AlphaFoldDB" id="A0A0X8HW39"/>
<evidence type="ECO:0000313" key="2">
    <source>
        <dbReference type="EMBL" id="AMD22555.1"/>
    </source>
</evidence>